<evidence type="ECO:0000256" key="8">
    <source>
        <dbReference type="ARBA" id="ARBA00029447"/>
    </source>
</evidence>
<keyword evidence="7 9" id="KW-0807">Transducer</keyword>
<evidence type="ECO:0000256" key="10">
    <source>
        <dbReference type="SAM" id="Phobius"/>
    </source>
</evidence>
<dbReference type="PANTHER" id="PTHR32089">
    <property type="entry name" value="METHYL-ACCEPTING CHEMOTAXIS PROTEIN MCPB"/>
    <property type="match status" value="1"/>
</dbReference>
<evidence type="ECO:0000259" key="11">
    <source>
        <dbReference type="PROSITE" id="PS50111"/>
    </source>
</evidence>
<feature type="domain" description="Methyl-accepting transducer" evidence="11">
    <location>
        <begin position="379"/>
        <end position="637"/>
    </location>
</feature>
<evidence type="ECO:0000256" key="5">
    <source>
        <dbReference type="ARBA" id="ARBA00022989"/>
    </source>
</evidence>
<dbReference type="SUPFAM" id="SSF103190">
    <property type="entry name" value="Sensory domain-like"/>
    <property type="match status" value="1"/>
</dbReference>
<gene>
    <name evidence="13" type="ORF">SAMN00017405_2386</name>
</gene>
<name>A0A1W1VTF7_DESTI</name>
<evidence type="ECO:0000259" key="12">
    <source>
        <dbReference type="PROSITE" id="PS50885"/>
    </source>
</evidence>
<evidence type="ECO:0000256" key="2">
    <source>
        <dbReference type="ARBA" id="ARBA00022475"/>
    </source>
</evidence>
<dbReference type="Pfam" id="PF02743">
    <property type="entry name" value="dCache_1"/>
    <property type="match status" value="1"/>
</dbReference>
<evidence type="ECO:0000256" key="1">
    <source>
        <dbReference type="ARBA" id="ARBA00004651"/>
    </source>
</evidence>
<dbReference type="Gene3D" id="3.30.450.20">
    <property type="entry name" value="PAS domain"/>
    <property type="match status" value="2"/>
</dbReference>
<keyword evidence="3" id="KW-0145">Chemotaxis</keyword>
<dbReference type="OrthoDB" id="13222at2"/>
<evidence type="ECO:0000256" key="4">
    <source>
        <dbReference type="ARBA" id="ARBA00022692"/>
    </source>
</evidence>
<comment type="similarity">
    <text evidence="8">Belongs to the methyl-accepting chemotaxis (MCP) protein family.</text>
</comment>
<comment type="subcellular location">
    <subcellularLocation>
        <location evidence="1">Cell membrane</location>
        <topology evidence="1">Multi-pass membrane protein</topology>
    </subcellularLocation>
</comment>
<dbReference type="GO" id="GO:0007165">
    <property type="term" value="P:signal transduction"/>
    <property type="evidence" value="ECO:0007669"/>
    <property type="project" value="UniProtKB-KW"/>
</dbReference>
<dbReference type="InterPro" id="IPR029151">
    <property type="entry name" value="Sensor-like_sf"/>
</dbReference>
<organism evidence="13 14">
    <name type="scientific">Desulfonispora thiosulfatigenes DSM 11270</name>
    <dbReference type="NCBI Taxonomy" id="656914"/>
    <lineage>
        <taxon>Bacteria</taxon>
        <taxon>Bacillati</taxon>
        <taxon>Bacillota</taxon>
        <taxon>Clostridia</taxon>
        <taxon>Eubacteriales</taxon>
        <taxon>Peptococcaceae</taxon>
        <taxon>Desulfonispora</taxon>
    </lineage>
</organism>
<dbReference type="SUPFAM" id="SSF58104">
    <property type="entry name" value="Methyl-accepting chemotaxis protein (MCP) signaling domain"/>
    <property type="match status" value="1"/>
</dbReference>
<dbReference type="InterPro" id="IPR003660">
    <property type="entry name" value="HAMP_dom"/>
</dbReference>
<keyword evidence="5 10" id="KW-1133">Transmembrane helix</keyword>
<dbReference type="CDD" id="cd06225">
    <property type="entry name" value="HAMP"/>
    <property type="match status" value="1"/>
</dbReference>
<dbReference type="InterPro" id="IPR004089">
    <property type="entry name" value="MCPsignal_dom"/>
</dbReference>
<reference evidence="13 14" key="1">
    <citation type="submission" date="2017-04" db="EMBL/GenBank/DDBJ databases">
        <authorList>
            <person name="Afonso C.L."/>
            <person name="Miller P.J."/>
            <person name="Scott M.A."/>
            <person name="Spackman E."/>
            <person name="Goraichik I."/>
            <person name="Dimitrov K.M."/>
            <person name="Suarez D.L."/>
            <person name="Swayne D.E."/>
        </authorList>
    </citation>
    <scope>NUCLEOTIDE SEQUENCE [LARGE SCALE GENOMIC DNA]</scope>
    <source>
        <strain evidence="13 14">DSM 11270</strain>
    </source>
</reference>
<dbReference type="EMBL" id="FWWT01000025">
    <property type="protein sequence ID" value="SMB96638.1"/>
    <property type="molecule type" value="Genomic_DNA"/>
</dbReference>
<dbReference type="STRING" id="656914.SAMN00017405_2386"/>
<evidence type="ECO:0000256" key="3">
    <source>
        <dbReference type="ARBA" id="ARBA00022500"/>
    </source>
</evidence>
<dbReference type="CDD" id="cd12913">
    <property type="entry name" value="PDC1_MCP_like"/>
    <property type="match status" value="1"/>
</dbReference>
<evidence type="ECO:0000256" key="9">
    <source>
        <dbReference type="PROSITE-ProRule" id="PRU00284"/>
    </source>
</evidence>
<dbReference type="PROSITE" id="PS50885">
    <property type="entry name" value="HAMP"/>
    <property type="match status" value="1"/>
</dbReference>
<proteinExistence type="inferred from homology"/>
<dbReference type="RefSeq" id="WP_084054450.1">
    <property type="nucleotide sequence ID" value="NZ_FWWT01000025.1"/>
</dbReference>
<evidence type="ECO:0000256" key="7">
    <source>
        <dbReference type="ARBA" id="ARBA00023224"/>
    </source>
</evidence>
<dbReference type="Pfam" id="PF00672">
    <property type="entry name" value="HAMP"/>
    <property type="match status" value="1"/>
</dbReference>
<evidence type="ECO:0000313" key="13">
    <source>
        <dbReference type="EMBL" id="SMB96638.1"/>
    </source>
</evidence>
<keyword evidence="14" id="KW-1185">Reference proteome</keyword>
<protein>
    <submittedName>
        <fullName evidence="13">Methyl-accepting chemotaxis sensory transducer with Cache sensor</fullName>
    </submittedName>
</protein>
<dbReference type="AlphaFoldDB" id="A0A1W1VTF7"/>
<dbReference type="PANTHER" id="PTHR32089:SF112">
    <property type="entry name" value="LYSOZYME-LIKE PROTEIN-RELATED"/>
    <property type="match status" value="1"/>
</dbReference>
<dbReference type="CDD" id="cd12912">
    <property type="entry name" value="PDC2_MCP_like"/>
    <property type="match status" value="1"/>
</dbReference>
<accession>A0A1W1VTF7</accession>
<evidence type="ECO:0000256" key="6">
    <source>
        <dbReference type="ARBA" id="ARBA00023136"/>
    </source>
</evidence>
<dbReference type="InterPro" id="IPR033479">
    <property type="entry name" value="dCache_1"/>
</dbReference>
<dbReference type="Proteomes" id="UP000192731">
    <property type="component" value="Unassembled WGS sequence"/>
</dbReference>
<dbReference type="Gene3D" id="1.10.287.950">
    <property type="entry name" value="Methyl-accepting chemotaxis protein"/>
    <property type="match status" value="1"/>
</dbReference>
<dbReference type="SMART" id="SM00304">
    <property type="entry name" value="HAMP"/>
    <property type="match status" value="1"/>
</dbReference>
<keyword evidence="4 10" id="KW-0812">Transmembrane</keyword>
<feature type="domain" description="HAMP" evidence="12">
    <location>
        <begin position="322"/>
        <end position="374"/>
    </location>
</feature>
<dbReference type="SMART" id="SM00283">
    <property type="entry name" value="MA"/>
    <property type="match status" value="1"/>
</dbReference>
<evidence type="ECO:0000313" key="14">
    <source>
        <dbReference type="Proteomes" id="UP000192731"/>
    </source>
</evidence>
<dbReference type="GO" id="GO:0006935">
    <property type="term" value="P:chemotaxis"/>
    <property type="evidence" value="ECO:0007669"/>
    <property type="project" value="UniProtKB-KW"/>
</dbReference>
<feature type="transmembrane region" description="Helical" evidence="10">
    <location>
        <begin position="301"/>
        <end position="321"/>
    </location>
</feature>
<feature type="transmembrane region" description="Helical" evidence="10">
    <location>
        <begin position="12"/>
        <end position="33"/>
    </location>
</feature>
<dbReference type="PROSITE" id="PS50111">
    <property type="entry name" value="CHEMOTAXIS_TRANSDUC_2"/>
    <property type="match status" value="1"/>
</dbReference>
<sequence length="680" mass="74557">MKWYKNSIASKIILPVSMCIILGFLVLVSFNLIGIEKVGWQGAERAGTEATDAASSKIEAILQKHVGIVTSLANSRDVINFGAITGERSPSVYTEKSEYQQYLHTIKDISKTDKNIGNIYFASEKSQNFFDVNESTQDAEFRNDNRSWYTEGKQADKVHFTKPYVDGVTGKDVLSITAPVYQDSNYLGLIVMDIFLSDIKEIVNAIKPYEGGYAFLLDQTGTVIAHPEESLIMTDNLTKETGKLGEIYTKMIAGDTGWDLAEHNGVGQYYFYEPVELTNWSVGVIIPEEVIKGPIKKQTNFAIMICLIILALLVAIIYFVVRRLIKPIKDLSKVTDEVANGNLAVQVNSEGNDEIGKLSENFGKMILNLRELVQEVMGGAEELSRSSEELAATTQEINAQADNINSSTQQIAAGMEETTATTEEIAASAQDLNTIALRLSDKANEGNRVLKDIELKAEKIKTNATNSEKVVTELYGEKQQIILKAIEDGKVVSEIGNMAKIISDIAGQTNLLALNAAIEAARAGEHGKGFAVVADEVRKLAEQSGETVAKIHNVINLVQESFTNLSTNASGILEFIDEKVLGDYKELVEISKEYENDAELIGGMIKDFVANTEQILSSTEQTSSAMEEVAATVEESNAGTQEISNNINETTGAIEGVAKMCEKQTQFVERLNNIVNRFTI</sequence>
<dbReference type="GO" id="GO:0005886">
    <property type="term" value="C:plasma membrane"/>
    <property type="evidence" value="ECO:0007669"/>
    <property type="project" value="UniProtKB-SubCell"/>
</dbReference>
<keyword evidence="6 10" id="KW-0472">Membrane</keyword>
<keyword evidence="2" id="KW-1003">Cell membrane</keyword>
<dbReference type="Pfam" id="PF00015">
    <property type="entry name" value="MCPsignal"/>
    <property type="match status" value="1"/>
</dbReference>